<organism evidence="2 3">
    <name type="scientific">Cyprinus carpio carpio</name>
    <dbReference type="NCBI Taxonomy" id="630221"/>
    <lineage>
        <taxon>Eukaryota</taxon>
        <taxon>Metazoa</taxon>
        <taxon>Chordata</taxon>
        <taxon>Craniata</taxon>
        <taxon>Vertebrata</taxon>
        <taxon>Euteleostomi</taxon>
        <taxon>Actinopterygii</taxon>
        <taxon>Neopterygii</taxon>
        <taxon>Teleostei</taxon>
        <taxon>Ostariophysi</taxon>
        <taxon>Cypriniformes</taxon>
        <taxon>Cyprinidae</taxon>
        <taxon>Cyprininae</taxon>
        <taxon>Cyprinus</taxon>
    </lineage>
</organism>
<feature type="domain" description="PWWP" evidence="1">
    <location>
        <begin position="129"/>
        <end position="253"/>
    </location>
</feature>
<accession>A0A9J8DKU8</accession>
<dbReference type="InterPro" id="IPR040263">
    <property type="entry name" value="PWP3A_3B_4"/>
</dbReference>
<protein>
    <recommendedName>
        <fullName evidence="1">PWWP domain-containing protein</fullName>
    </recommendedName>
</protein>
<name>A0A9J8DKU8_CYPCA</name>
<dbReference type="InterPro" id="IPR048795">
    <property type="entry name" value="PWP3A_3B_4_C"/>
</dbReference>
<evidence type="ECO:0000259" key="1">
    <source>
        <dbReference type="Pfam" id="PF20886"/>
    </source>
</evidence>
<dbReference type="Ensembl" id="ENSCCRT00000204757.1">
    <property type="protein sequence ID" value="ENSCCRP00000179025.1"/>
    <property type="gene ID" value="ENSCCRG00000072951.1"/>
</dbReference>
<reference evidence="2" key="1">
    <citation type="submission" date="2025-08" db="UniProtKB">
        <authorList>
            <consortium name="Ensembl"/>
        </authorList>
    </citation>
    <scope>IDENTIFICATION</scope>
</reference>
<dbReference type="InterPro" id="IPR038765">
    <property type="entry name" value="Papain-like_cys_pep_sf"/>
</dbReference>
<reference evidence="2" key="2">
    <citation type="submission" date="2025-09" db="UniProtKB">
        <authorList>
            <consortium name="Ensembl"/>
        </authorList>
    </citation>
    <scope>IDENTIFICATION</scope>
</reference>
<keyword evidence="3" id="KW-1185">Reference proteome</keyword>
<dbReference type="PANTHER" id="PTHR31333:SF6">
    <property type="entry name" value="MUM1 LIKE 1"/>
    <property type="match status" value="1"/>
</dbReference>
<sequence length="265" mass="30465">MGQNTSFSVNLAQTIDPGSWTEKTGHDIAGLPRQTFGNDCGIFMLMYTLCIVTGVGFDFQEMDMPLIRKWWCLLLMERFKIEGHGQRFAFWTDEARSLVQGTLQPVYRVPRQSAVSEKVPVHIESVDDRTTEEKRLVDFIVKLQGSEEHLVGVLNGKPSKWLHKVTSSRVPVYLDSEEQQDILFAYLRGVLDRTPTELSFTDEVQFICDVLFPEAIIYALAALRNLSLQEAEQVFLSGPYYHFSEVEEFNRKIDKQLRKEGRSFN</sequence>
<proteinExistence type="predicted"/>
<dbReference type="Pfam" id="PF20886">
    <property type="entry name" value="PWP3A-B_C"/>
    <property type="match status" value="1"/>
</dbReference>
<evidence type="ECO:0000313" key="2">
    <source>
        <dbReference type="Ensembl" id="ENSCCRP00000179025.1"/>
    </source>
</evidence>
<dbReference type="PANTHER" id="PTHR31333">
    <property type="entry name" value="PWWP DOMAIN-CONTAINING DNA REPAIR FACTOR 3 FAMILY MEMBER"/>
    <property type="match status" value="1"/>
</dbReference>
<evidence type="ECO:0000313" key="3">
    <source>
        <dbReference type="Proteomes" id="UP001108240"/>
    </source>
</evidence>
<dbReference type="OMA" id="AFWTDEA"/>
<dbReference type="AlphaFoldDB" id="A0A9J8DKU8"/>
<dbReference type="Gene3D" id="3.40.395.10">
    <property type="entry name" value="Adenoviral Proteinase, Chain A"/>
    <property type="match status" value="1"/>
</dbReference>
<dbReference type="SUPFAM" id="SSF54001">
    <property type="entry name" value="Cysteine proteinases"/>
    <property type="match status" value="1"/>
</dbReference>
<dbReference type="Proteomes" id="UP001108240">
    <property type="component" value="Unplaced"/>
</dbReference>
<dbReference type="GeneTree" id="ENSGT00390000001700"/>